<gene>
    <name evidence="1" type="ORF">CTER_4152</name>
</gene>
<evidence type="ECO:0000313" key="1">
    <source>
        <dbReference type="EMBL" id="EMS74094.1"/>
    </source>
</evidence>
<dbReference type="RefSeq" id="WP_004623027.1">
    <property type="nucleotide sequence ID" value="NZ_AORV01000007.1"/>
</dbReference>
<dbReference type="Gene3D" id="3.40.190.10">
    <property type="entry name" value="Periplasmic binding protein-like II"/>
    <property type="match status" value="2"/>
</dbReference>
<evidence type="ECO:0000313" key="2">
    <source>
        <dbReference type="Proteomes" id="UP000014155"/>
    </source>
</evidence>
<dbReference type="CDD" id="cd13585">
    <property type="entry name" value="PBP2_TMBP_like"/>
    <property type="match status" value="1"/>
</dbReference>
<comment type="caution">
    <text evidence="1">The sequence shown here is derived from an EMBL/GenBank/DDBJ whole genome shotgun (WGS) entry which is preliminary data.</text>
</comment>
<proteinExistence type="predicted"/>
<dbReference type="SUPFAM" id="SSF53850">
    <property type="entry name" value="Periplasmic binding protein-like II"/>
    <property type="match status" value="1"/>
</dbReference>
<keyword evidence="1" id="KW-0762">Sugar transport</keyword>
<dbReference type="PATRIC" id="fig|1195236.3.peg.182"/>
<dbReference type="Proteomes" id="UP000014155">
    <property type="component" value="Unassembled WGS sequence"/>
</dbReference>
<keyword evidence="1" id="KW-0813">Transport</keyword>
<dbReference type="eggNOG" id="COG1653">
    <property type="taxonomic scope" value="Bacteria"/>
</dbReference>
<accession>S0FY93</accession>
<sequence>MKKAVLMAIALMTLILTIIFTNGCRIADTSSKAADNKKMQLSYINWVSAEMATRNKIDAIIDEFVKKNPNVSIENIPIPFDECPRQLVIMSESGSLPDIIQMTGYWTALLASQDTLIDLTGYAEEGNYILDSYSKSFVDAAKYNGTLYAIPAALTPSGFWYNKQLMEQAGIKNPPRTIDELNNQLKIIKKKFDGKVYGIGIDTTTIDYAFTENLPYFWAFGAKDLLEDPSDPNFEQPAVLDALKWFGSVAENGYSPVNKETKMERELMANNKMVYKLDGTYFKGILQDINSNLSDENFDKIFGVTTMPTKDGVLQCTNAEIHSLGIAETCQYKDIAWEFVKFMAASDYSVESYIIPMGMLPPQRSSITNNYNKLSSAQINTFLGEIAPYAKVMPFSPKLGVAGKEIINGLQQIFKEEKPEEVQTSVAEALKHIYNR</sequence>
<dbReference type="PANTHER" id="PTHR43649:SF12">
    <property type="entry name" value="DIACETYLCHITOBIOSE BINDING PROTEIN DASA"/>
    <property type="match status" value="1"/>
</dbReference>
<keyword evidence="2" id="KW-1185">Reference proteome</keyword>
<reference evidence="1 2" key="1">
    <citation type="journal article" date="2013" name="Genome Announc.">
        <title>Draft Genome Sequence of the Cellulolytic, Mesophilic, Anaerobic Bacterium Clostridium termitidis Strain CT1112 (DSM 5398).</title>
        <authorList>
            <person name="Lal S."/>
            <person name="Ramachandran U."/>
            <person name="Zhang X."/>
            <person name="Munir R."/>
            <person name="Sparling R."/>
            <person name="Levin D.B."/>
        </authorList>
    </citation>
    <scope>NUCLEOTIDE SEQUENCE [LARGE SCALE GENOMIC DNA]</scope>
    <source>
        <strain evidence="1 2">CT1112</strain>
    </source>
</reference>
<name>S0FY93_RUMCE</name>
<dbReference type="Pfam" id="PF01547">
    <property type="entry name" value="SBP_bac_1"/>
    <property type="match status" value="1"/>
</dbReference>
<dbReference type="EMBL" id="AORV01000007">
    <property type="protein sequence ID" value="EMS74094.1"/>
    <property type="molecule type" value="Genomic_DNA"/>
</dbReference>
<organism evidence="1 2">
    <name type="scientific">Ruminiclostridium cellobioparum subsp. termitidis CT1112</name>
    <dbReference type="NCBI Taxonomy" id="1195236"/>
    <lineage>
        <taxon>Bacteria</taxon>
        <taxon>Bacillati</taxon>
        <taxon>Bacillota</taxon>
        <taxon>Clostridia</taxon>
        <taxon>Eubacteriales</taxon>
        <taxon>Oscillospiraceae</taxon>
        <taxon>Ruminiclostridium</taxon>
    </lineage>
</organism>
<protein>
    <submittedName>
        <fullName evidence="1">ABC-type sugar transport system, periplasmic component</fullName>
    </submittedName>
</protein>
<dbReference type="AlphaFoldDB" id="S0FY93"/>
<dbReference type="InterPro" id="IPR006059">
    <property type="entry name" value="SBP"/>
</dbReference>
<dbReference type="STRING" id="1195236.CTER_4152"/>
<dbReference type="PANTHER" id="PTHR43649">
    <property type="entry name" value="ARABINOSE-BINDING PROTEIN-RELATED"/>
    <property type="match status" value="1"/>
</dbReference>
<dbReference type="InterPro" id="IPR050490">
    <property type="entry name" value="Bact_solute-bd_prot1"/>
</dbReference>